<dbReference type="EMBL" id="JAYKXN010000002">
    <property type="protein sequence ID" value="KAK7310164.1"/>
    <property type="molecule type" value="Genomic_DNA"/>
</dbReference>
<dbReference type="AlphaFoldDB" id="A0AAN9K6L8"/>
<protein>
    <submittedName>
        <fullName evidence="1">Uncharacterized protein</fullName>
    </submittedName>
</protein>
<accession>A0AAN9K6L8</accession>
<proteinExistence type="predicted"/>
<reference evidence="1 2" key="1">
    <citation type="submission" date="2024-01" db="EMBL/GenBank/DDBJ databases">
        <title>The genomes of 5 underutilized Papilionoideae crops provide insights into root nodulation and disease resistance.</title>
        <authorList>
            <person name="Yuan L."/>
        </authorList>
    </citation>
    <scope>NUCLEOTIDE SEQUENCE [LARGE SCALE GENOMIC DNA]</scope>
    <source>
        <strain evidence="1">LY-2023</strain>
        <tissue evidence="1">Leaf</tissue>
    </source>
</reference>
<keyword evidence="2" id="KW-1185">Reference proteome</keyword>
<name>A0AAN9K6L8_CLITE</name>
<evidence type="ECO:0000313" key="1">
    <source>
        <dbReference type="EMBL" id="KAK7310164.1"/>
    </source>
</evidence>
<evidence type="ECO:0000313" key="2">
    <source>
        <dbReference type="Proteomes" id="UP001359559"/>
    </source>
</evidence>
<organism evidence="1 2">
    <name type="scientific">Clitoria ternatea</name>
    <name type="common">Butterfly pea</name>
    <dbReference type="NCBI Taxonomy" id="43366"/>
    <lineage>
        <taxon>Eukaryota</taxon>
        <taxon>Viridiplantae</taxon>
        <taxon>Streptophyta</taxon>
        <taxon>Embryophyta</taxon>
        <taxon>Tracheophyta</taxon>
        <taxon>Spermatophyta</taxon>
        <taxon>Magnoliopsida</taxon>
        <taxon>eudicotyledons</taxon>
        <taxon>Gunneridae</taxon>
        <taxon>Pentapetalae</taxon>
        <taxon>rosids</taxon>
        <taxon>fabids</taxon>
        <taxon>Fabales</taxon>
        <taxon>Fabaceae</taxon>
        <taxon>Papilionoideae</taxon>
        <taxon>50 kb inversion clade</taxon>
        <taxon>NPAAA clade</taxon>
        <taxon>indigoferoid/millettioid clade</taxon>
        <taxon>Phaseoleae</taxon>
        <taxon>Clitoria</taxon>
    </lineage>
</organism>
<dbReference type="Proteomes" id="UP001359559">
    <property type="component" value="Unassembled WGS sequence"/>
</dbReference>
<comment type="caution">
    <text evidence="1">The sequence shown here is derived from an EMBL/GenBank/DDBJ whole genome shotgun (WGS) entry which is preliminary data.</text>
</comment>
<gene>
    <name evidence="1" type="ORF">RJT34_07487</name>
</gene>
<sequence>MFTGLVQFFLDMITIGEVIDHSTSAGEQNLVSWVRNSYWHRSGSFKSRKEMNELSTKHSGFILKLFLIFLPRQ</sequence>